<organism evidence="1 2">
    <name type="scientific">Trichonephila inaurata madagascariensis</name>
    <dbReference type="NCBI Taxonomy" id="2747483"/>
    <lineage>
        <taxon>Eukaryota</taxon>
        <taxon>Metazoa</taxon>
        <taxon>Ecdysozoa</taxon>
        <taxon>Arthropoda</taxon>
        <taxon>Chelicerata</taxon>
        <taxon>Arachnida</taxon>
        <taxon>Araneae</taxon>
        <taxon>Araneomorphae</taxon>
        <taxon>Entelegynae</taxon>
        <taxon>Araneoidea</taxon>
        <taxon>Nephilidae</taxon>
        <taxon>Trichonephila</taxon>
        <taxon>Trichonephila inaurata</taxon>
    </lineage>
</organism>
<gene>
    <name evidence="1" type="ORF">TNIN_275901</name>
</gene>
<keyword evidence="2" id="KW-1185">Reference proteome</keyword>
<accession>A0A8X6XZF0</accession>
<comment type="caution">
    <text evidence="1">The sequence shown here is derived from an EMBL/GenBank/DDBJ whole genome shotgun (WGS) entry which is preliminary data.</text>
</comment>
<dbReference type="AlphaFoldDB" id="A0A8X6XZF0"/>
<evidence type="ECO:0000313" key="1">
    <source>
        <dbReference type="EMBL" id="GFY60191.1"/>
    </source>
</evidence>
<dbReference type="EMBL" id="BMAV01013031">
    <property type="protein sequence ID" value="GFY60191.1"/>
    <property type="molecule type" value="Genomic_DNA"/>
</dbReference>
<name>A0A8X6XZF0_9ARAC</name>
<evidence type="ECO:0000313" key="2">
    <source>
        <dbReference type="Proteomes" id="UP000886998"/>
    </source>
</evidence>
<reference evidence="1" key="1">
    <citation type="submission" date="2020-08" db="EMBL/GenBank/DDBJ databases">
        <title>Multicomponent nature underlies the extraordinary mechanical properties of spider dragline silk.</title>
        <authorList>
            <person name="Kono N."/>
            <person name="Nakamura H."/>
            <person name="Mori M."/>
            <person name="Yoshida Y."/>
            <person name="Ohtoshi R."/>
            <person name="Malay A.D."/>
            <person name="Moran D.A.P."/>
            <person name="Tomita M."/>
            <person name="Numata K."/>
            <person name="Arakawa K."/>
        </authorList>
    </citation>
    <scope>NUCLEOTIDE SEQUENCE</scope>
</reference>
<dbReference type="Proteomes" id="UP000886998">
    <property type="component" value="Unassembled WGS sequence"/>
</dbReference>
<proteinExistence type="predicted"/>
<protein>
    <submittedName>
        <fullName evidence="1">Uncharacterized protein</fullName>
    </submittedName>
</protein>
<sequence>METEGRCLSYVCRKSIVDIQRHRCMSAAKKTKFQILSGKTKKYIWIIGDDKCSLVNPSLRYILCKWTRQSLEERETMNHKRIAITL</sequence>